<proteinExistence type="predicted"/>
<dbReference type="InterPro" id="IPR008271">
    <property type="entry name" value="Ser/Thr_kinase_AS"/>
</dbReference>
<evidence type="ECO:0000256" key="3">
    <source>
        <dbReference type="ARBA" id="ARBA00022741"/>
    </source>
</evidence>
<keyword evidence="6" id="KW-0175">Coiled coil</keyword>
<dbReference type="GO" id="GO:0061630">
    <property type="term" value="F:ubiquitin protein ligase activity"/>
    <property type="evidence" value="ECO:0007669"/>
    <property type="project" value="UniProtKB-EC"/>
</dbReference>
<dbReference type="EMBL" id="JAYMYR010000001">
    <property type="protein sequence ID" value="KAK7381477.1"/>
    <property type="molecule type" value="Genomic_DNA"/>
</dbReference>
<evidence type="ECO:0000313" key="9">
    <source>
        <dbReference type="EMBL" id="KAK7381477.1"/>
    </source>
</evidence>
<dbReference type="Pfam" id="PF00069">
    <property type="entry name" value="Pkinase"/>
    <property type="match status" value="1"/>
</dbReference>
<dbReference type="PANTHER" id="PTHR45647:SF76">
    <property type="entry name" value="PROTEIN KINASE DOMAIN-CONTAINING PROTEIN"/>
    <property type="match status" value="1"/>
</dbReference>
<dbReference type="SUPFAM" id="SSF56112">
    <property type="entry name" value="Protein kinase-like (PK-like)"/>
    <property type="match status" value="1"/>
</dbReference>
<dbReference type="InterPro" id="IPR000719">
    <property type="entry name" value="Prot_kinase_dom"/>
</dbReference>
<dbReference type="InterPro" id="IPR051348">
    <property type="entry name" value="U-box_ubiquitin_ligases"/>
</dbReference>
<accession>A0AAN9NZ80</accession>
<evidence type="ECO:0000256" key="1">
    <source>
        <dbReference type="ARBA" id="ARBA00000900"/>
    </source>
</evidence>
<dbReference type="CDD" id="cd01989">
    <property type="entry name" value="USP_STK_Ubox_N"/>
    <property type="match status" value="1"/>
</dbReference>
<feature type="region of interest" description="Disordered" evidence="7">
    <location>
        <begin position="742"/>
        <end position="779"/>
    </location>
</feature>
<gene>
    <name evidence="9" type="ORF">VNO80_00020</name>
</gene>
<feature type="domain" description="Protein kinase" evidence="8">
    <location>
        <begin position="461"/>
        <end position="741"/>
    </location>
</feature>
<evidence type="ECO:0000256" key="2">
    <source>
        <dbReference type="ARBA" id="ARBA00012483"/>
    </source>
</evidence>
<keyword evidence="5" id="KW-0067">ATP-binding</keyword>
<evidence type="ECO:0000256" key="6">
    <source>
        <dbReference type="SAM" id="Coils"/>
    </source>
</evidence>
<evidence type="ECO:0000313" key="10">
    <source>
        <dbReference type="Proteomes" id="UP001374584"/>
    </source>
</evidence>
<dbReference type="SMART" id="SM00220">
    <property type="entry name" value="S_TKc"/>
    <property type="match status" value="1"/>
</dbReference>
<dbReference type="InterPro" id="IPR006016">
    <property type="entry name" value="UspA"/>
</dbReference>
<dbReference type="InterPro" id="IPR011009">
    <property type="entry name" value="Kinase-like_dom_sf"/>
</dbReference>
<evidence type="ECO:0000256" key="7">
    <source>
        <dbReference type="SAM" id="MobiDB-lite"/>
    </source>
</evidence>
<feature type="compositionally biased region" description="Polar residues" evidence="7">
    <location>
        <begin position="753"/>
        <end position="772"/>
    </location>
</feature>
<evidence type="ECO:0000256" key="5">
    <source>
        <dbReference type="ARBA" id="ARBA00022840"/>
    </source>
</evidence>
<keyword evidence="10" id="KW-1185">Reference proteome</keyword>
<dbReference type="EC" id="2.3.2.27" evidence="2"/>
<dbReference type="Proteomes" id="UP001374584">
    <property type="component" value="Unassembled WGS sequence"/>
</dbReference>
<dbReference type="Pfam" id="PF00582">
    <property type="entry name" value="Usp"/>
    <property type="match status" value="1"/>
</dbReference>
<dbReference type="PROSITE" id="PS50011">
    <property type="entry name" value="PROTEIN_KINASE_DOM"/>
    <property type="match status" value="1"/>
</dbReference>
<name>A0AAN9NZ80_PHACN</name>
<feature type="compositionally biased region" description="Polar residues" evidence="7">
    <location>
        <begin position="62"/>
        <end position="77"/>
    </location>
</feature>
<organism evidence="9 10">
    <name type="scientific">Phaseolus coccineus</name>
    <name type="common">Scarlet runner bean</name>
    <name type="synonym">Phaseolus multiflorus</name>
    <dbReference type="NCBI Taxonomy" id="3886"/>
    <lineage>
        <taxon>Eukaryota</taxon>
        <taxon>Viridiplantae</taxon>
        <taxon>Streptophyta</taxon>
        <taxon>Embryophyta</taxon>
        <taxon>Tracheophyta</taxon>
        <taxon>Spermatophyta</taxon>
        <taxon>Magnoliopsida</taxon>
        <taxon>eudicotyledons</taxon>
        <taxon>Gunneridae</taxon>
        <taxon>Pentapetalae</taxon>
        <taxon>rosids</taxon>
        <taxon>fabids</taxon>
        <taxon>Fabales</taxon>
        <taxon>Fabaceae</taxon>
        <taxon>Papilionoideae</taxon>
        <taxon>50 kb inversion clade</taxon>
        <taxon>NPAAA clade</taxon>
        <taxon>indigoferoid/millettioid clade</taxon>
        <taxon>Phaseoleae</taxon>
        <taxon>Phaseolus</taxon>
    </lineage>
</organism>
<reference evidence="9 10" key="1">
    <citation type="submission" date="2024-01" db="EMBL/GenBank/DDBJ databases">
        <title>The genomes of 5 underutilized Papilionoideae crops provide insights into root nodulation and disease resistanc.</title>
        <authorList>
            <person name="Jiang F."/>
        </authorList>
    </citation>
    <scope>NUCLEOTIDE SEQUENCE [LARGE SCALE GENOMIC DNA]</scope>
    <source>
        <strain evidence="9">JINMINGXINNONG_FW02</strain>
        <tissue evidence="9">Leaves</tissue>
    </source>
</reference>
<dbReference type="SUPFAM" id="SSF52402">
    <property type="entry name" value="Adenine nucleotide alpha hydrolases-like"/>
    <property type="match status" value="1"/>
</dbReference>
<dbReference type="GO" id="GO:0005524">
    <property type="term" value="F:ATP binding"/>
    <property type="evidence" value="ECO:0007669"/>
    <property type="project" value="UniProtKB-KW"/>
</dbReference>
<evidence type="ECO:0000256" key="4">
    <source>
        <dbReference type="ARBA" id="ARBA00022786"/>
    </source>
</evidence>
<dbReference type="PROSITE" id="PS00108">
    <property type="entry name" value="PROTEIN_KINASE_ST"/>
    <property type="match status" value="1"/>
</dbReference>
<protein>
    <recommendedName>
        <fullName evidence="2">RING-type E3 ubiquitin transferase</fullName>
        <ecNumber evidence="2">2.3.2.27</ecNumber>
    </recommendedName>
</protein>
<feature type="coiled-coil region" evidence="6">
    <location>
        <begin position="376"/>
        <end position="410"/>
    </location>
</feature>
<dbReference type="Gene3D" id="1.10.510.10">
    <property type="entry name" value="Transferase(Phosphotransferase) domain 1"/>
    <property type="match status" value="1"/>
</dbReference>
<dbReference type="Gene3D" id="3.30.200.20">
    <property type="entry name" value="Phosphorylase Kinase, domain 1"/>
    <property type="match status" value="1"/>
</dbReference>
<dbReference type="FunFam" id="3.30.200.20:FF:000162">
    <property type="entry name" value="Adenine nucleotide alpha hydrolase-like domain kinase"/>
    <property type="match status" value="1"/>
</dbReference>
<dbReference type="AlphaFoldDB" id="A0AAN9NZ80"/>
<sequence length="807" mass="89777">MWLPSTKESVIKKGGRGNGLVAVAVEKDNKGSRQALKWAADTLLSRGETLILIHVLHTTSSSLPRGSHAKLSNTNRPAASPQRDKLVNLTKDLFETFHCYCSRKDIHCLDIVLEDMDVVKGIIEYVSYAAIENLVLGAASRHGFIRFKKSTPSIILKGVPDFCSVYVISKGRISSVRSASRRAPHASPLLRQIETINDENESESRISCSRLSFKAGNRALKPSSWQGESMNKTQFGRRIGLSGRLSTGFNEPESDISFVSSDRPSSVRSSSVFYDQVEGAGNGRTSTSSDRSLGPTCMKHKFTDYSSPDHLFSEENSRSSFSSLQNIDEVEADMRKLSLELKQTMEMYSTACKEALTAHQKLVELNNGEIENGKKLEEARLSQEAAEAMAEKEKERSKAAKETAEAAKRIARVETKKRADVEVKCLKEAEERRKLLENLTRTDKRYRKYTMEEIQKATNEFSESQKIGEGGYGPVYKCYLDHTAVAVKVLRPGSAQGKTQFEQEVNILGYIRHPNMVLLVGACPEEGVLIYEYMENGSLEDCLFGKKKEEEKEGISSWEVRFGIAAEIATGLLFLHQTKPEPLVHRDLKPGNILLDHNYVSKISDVGLARLLPAAVAENETQCRVTAAAGTFCYIDPEYQQTGILGVKSDVYSLGIIILQLLTGRPAMGLAHQVQHAIQKETFAQILDPSVPDWPLPQALSLANLALHCAQLRRKDRPDLATFILPQLQMLREFGRRHHHLPQPAQDEDVLSEPTSQHSGTPSTPTTDQPIQEKNGEREIEIVKRKKRFRSVAVTAIATDSSPQTIL</sequence>
<dbReference type="PANTHER" id="PTHR45647">
    <property type="entry name" value="OS02G0152300 PROTEIN"/>
    <property type="match status" value="1"/>
</dbReference>
<dbReference type="GO" id="GO:0004672">
    <property type="term" value="F:protein kinase activity"/>
    <property type="evidence" value="ECO:0007669"/>
    <property type="project" value="InterPro"/>
</dbReference>
<keyword evidence="3" id="KW-0547">Nucleotide-binding</keyword>
<feature type="region of interest" description="Disordered" evidence="7">
    <location>
        <begin position="62"/>
        <end position="82"/>
    </location>
</feature>
<dbReference type="Gene3D" id="3.40.50.12370">
    <property type="match status" value="1"/>
</dbReference>
<keyword evidence="4" id="KW-0833">Ubl conjugation pathway</keyword>
<comment type="catalytic activity">
    <reaction evidence="1">
        <text>S-ubiquitinyl-[E2 ubiquitin-conjugating enzyme]-L-cysteine + [acceptor protein]-L-lysine = [E2 ubiquitin-conjugating enzyme]-L-cysteine + N(6)-ubiquitinyl-[acceptor protein]-L-lysine.</text>
        <dbReference type="EC" id="2.3.2.27"/>
    </reaction>
</comment>
<evidence type="ECO:0000259" key="8">
    <source>
        <dbReference type="PROSITE" id="PS50011"/>
    </source>
</evidence>
<comment type="caution">
    <text evidence="9">The sequence shown here is derived from an EMBL/GenBank/DDBJ whole genome shotgun (WGS) entry which is preliminary data.</text>
</comment>